<dbReference type="OrthoDB" id="460796at2"/>
<dbReference type="Pfam" id="PF04402">
    <property type="entry name" value="SIMPL"/>
    <property type="match status" value="1"/>
</dbReference>
<dbReference type="Gene3D" id="3.30.70.2970">
    <property type="entry name" value="Protein of unknown function (DUF541), domain 2"/>
    <property type="match status" value="1"/>
</dbReference>
<dbReference type="PANTHER" id="PTHR34387:SF1">
    <property type="entry name" value="PERIPLASMIC IMMUNOGENIC PROTEIN"/>
    <property type="match status" value="1"/>
</dbReference>
<gene>
    <name evidence="1" type="ORF">NIES267_43710</name>
</gene>
<accession>A0A1Z4LUH9</accession>
<reference evidence="1 2" key="1">
    <citation type="submission" date="2017-06" db="EMBL/GenBank/DDBJ databases">
        <title>Genome sequencing of cyanobaciteial culture collection at National Institute for Environmental Studies (NIES).</title>
        <authorList>
            <person name="Hirose Y."/>
            <person name="Shimura Y."/>
            <person name="Fujisawa T."/>
            <person name="Nakamura Y."/>
            <person name="Kawachi M."/>
        </authorList>
    </citation>
    <scope>NUCLEOTIDE SEQUENCE [LARGE SCALE GENOMIC DNA]</scope>
    <source>
        <strain evidence="1 2">NIES-267</strain>
    </source>
</reference>
<dbReference type="InterPro" id="IPR007497">
    <property type="entry name" value="SIMPL/DUF541"/>
</dbReference>
<protein>
    <recommendedName>
        <fullName evidence="3">Outer membrane protein</fullName>
    </recommendedName>
</protein>
<proteinExistence type="predicted"/>
<keyword evidence="2" id="KW-1185">Reference proteome</keyword>
<dbReference type="GO" id="GO:0006974">
    <property type="term" value="P:DNA damage response"/>
    <property type="evidence" value="ECO:0007669"/>
    <property type="project" value="TreeGrafter"/>
</dbReference>
<evidence type="ECO:0008006" key="3">
    <source>
        <dbReference type="Google" id="ProtNLM"/>
    </source>
</evidence>
<organism evidence="1 2">
    <name type="scientific">Calothrix parasitica NIES-267</name>
    <dbReference type="NCBI Taxonomy" id="1973488"/>
    <lineage>
        <taxon>Bacteria</taxon>
        <taxon>Bacillati</taxon>
        <taxon>Cyanobacteriota</taxon>
        <taxon>Cyanophyceae</taxon>
        <taxon>Nostocales</taxon>
        <taxon>Calotrichaceae</taxon>
        <taxon>Calothrix</taxon>
    </lineage>
</organism>
<dbReference type="PANTHER" id="PTHR34387">
    <property type="entry name" value="SLR1258 PROTEIN"/>
    <property type="match status" value="1"/>
</dbReference>
<evidence type="ECO:0000313" key="1">
    <source>
        <dbReference type="EMBL" id="BAY84873.1"/>
    </source>
</evidence>
<name>A0A1Z4LUH9_9CYAN</name>
<dbReference type="InterPro" id="IPR052022">
    <property type="entry name" value="26kDa_periplasmic_antigen"/>
</dbReference>
<evidence type="ECO:0000313" key="2">
    <source>
        <dbReference type="Proteomes" id="UP000218418"/>
    </source>
</evidence>
<dbReference type="Gene3D" id="3.30.110.170">
    <property type="entry name" value="Protein of unknown function (DUF541), domain 1"/>
    <property type="match status" value="1"/>
</dbReference>
<dbReference type="EMBL" id="AP018227">
    <property type="protein sequence ID" value="BAY84873.1"/>
    <property type="molecule type" value="Genomic_DNA"/>
</dbReference>
<dbReference type="AlphaFoldDB" id="A0A1Z4LUH9"/>
<dbReference type="Proteomes" id="UP000218418">
    <property type="component" value="Chromosome"/>
</dbReference>
<sequence length="256" mass="27819">MNKIKLFSNKSQGDIQGHIQSYKNLWKALPIALLLGTASIQPSWAEEKVILRTLTVTGRGVETIPTTLSKVSLGVQVEGKAANTVQQEAARKSNAVVELLKSRNVDKLQTTGIRLNPRYSYKDNIRKIEGYEATNIVSFQVPTEQAGKLLDEAIKAGATRINSVSFVATEDKIEQARQQALKEATQDARKQADAVFSSLGLRSKEIIQIKVNNASVPEPVMYQRSVPTAAMAEAAPTPVVGGEQEVGASVTLQISY</sequence>